<sequence length="203" mass="22702">MNETTDPNSQILLVAIIAFYWAMLSSWSQLLSRWNDTRTNRAAAPTRGDGDIEHPGDSPLDALREIDTQFDLAEFLHGAKMAYEAVLRAYAESDIQTLRCLVGPEVLDVFEREVAGRRDREEMLQLTFIGTREAKVVDAVVEDGTAKIVVRYVSEVVSVTRSADSAIIAGDPLQLVEVIDSWTFACHIPSMRRNWMLIATEGE</sequence>
<proteinExistence type="predicted"/>
<dbReference type="Gene3D" id="3.10.450.240">
    <property type="match status" value="1"/>
</dbReference>
<dbReference type="NCBIfam" id="NF033779">
    <property type="entry name" value="Tim44_TimA_adap"/>
    <property type="match status" value="1"/>
</dbReference>
<name>A0A090FE58_MESPL</name>
<reference evidence="3 4" key="1">
    <citation type="submission" date="2014-08" db="EMBL/GenBank/DDBJ databases">
        <authorList>
            <person name="Moulin Lionel"/>
        </authorList>
    </citation>
    <scope>NUCLEOTIDE SEQUENCE [LARGE SCALE GENOMIC DNA]</scope>
</reference>
<feature type="transmembrane region" description="Helical" evidence="1">
    <location>
        <begin position="12"/>
        <end position="31"/>
    </location>
</feature>
<organism evidence="3 4">
    <name type="scientific">Mesorhizobium plurifarium</name>
    <dbReference type="NCBI Taxonomy" id="69974"/>
    <lineage>
        <taxon>Bacteria</taxon>
        <taxon>Pseudomonadati</taxon>
        <taxon>Pseudomonadota</taxon>
        <taxon>Alphaproteobacteria</taxon>
        <taxon>Hyphomicrobiales</taxon>
        <taxon>Phyllobacteriaceae</taxon>
        <taxon>Mesorhizobium</taxon>
    </lineage>
</organism>
<evidence type="ECO:0000259" key="2">
    <source>
        <dbReference type="SMART" id="SM00978"/>
    </source>
</evidence>
<feature type="domain" description="Tim44-like" evidence="2">
    <location>
        <begin position="56"/>
        <end position="202"/>
    </location>
</feature>
<keyword evidence="1" id="KW-0472">Membrane</keyword>
<gene>
    <name evidence="3" type="ORF">MPLDJ20_260179</name>
</gene>
<dbReference type="Proteomes" id="UP000046373">
    <property type="component" value="Unassembled WGS sequence"/>
</dbReference>
<dbReference type="Pfam" id="PF04280">
    <property type="entry name" value="Tim44"/>
    <property type="match status" value="1"/>
</dbReference>
<dbReference type="SMART" id="SM00978">
    <property type="entry name" value="Tim44"/>
    <property type="match status" value="1"/>
</dbReference>
<dbReference type="InterPro" id="IPR007379">
    <property type="entry name" value="Tim44-like_dom"/>
</dbReference>
<dbReference type="AlphaFoldDB" id="A0A090FE58"/>
<evidence type="ECO:0000313" key="4">
    <source>
        <dbReference type="Proteomes" id="UP000046373"/>
    </source>
</evidence>
<accession>A0A090FE58</accession>
<dbReference type="InterPro" id="IPR032710">
    <property type="entry name" value="NTF2-like_dom_sf"/>
</dbReference>
<evidence type="ECO:0000313" key="3">
    <source>
        <dbReference type="EMBL" id="CDX39936.1"/>
    </source>
</evidence>
<keyword evidence="1" id="KW-0812">Transmembrane</keyword>
<dbReference type="SUPFAM" id="SSF54427">
    <property type="entry name" value="NTF2-like"/>
    <property type="match status" value="1"/>
</dbReference>
<evidence type="ECO:0000256" key="1">
    <source>
        <dbReference type="SAM" id="Phobius"/>
    </source>
</evidence>
<protein>
    <recommendedName>
        <fullName evidence="2">Tim44-like domain-containing protein</fullName>
    </recommendedName>
</protein>
<keyword evidence="1" id="KW-1133">Transmembrane helix</keyword>
<dbReference type="EMBL" id="CCNB01000019">
    <property type="protein sequence ID" value="CDX39936.1"/>
    <property type="molecule type" value="Genomic_DNA"/>
</dbReference>